<dbReference type="InterPro" id="IPR002110">
    <property type="entry name" value="Ankyrin_rpt"/>
</dbReference>
<feature type="repeat" description="ANK" evidence="3">
    <location>
        <begin position="399"/>
        <end position="431"/>
    </location>
</feature>
<dbReference type="InterPro" id="IPR050776">
    <property type="entry name" value="Ank_Repeat/CDKN_Inhibitor"/>
</dbReference>
<dbReference type="OrthoDB" id="19174at2759"/>
<dbReference type="EMBL" id="OV725079">
    <property type="protein sequence ID" value="CAH1397240.1"/>
    <property type="molecule type" value="Genomic_DNA"/>
</dbReference>
<reference evidence="5" key="1">
    <citation type="submission" date="2022-01" db="EMBL/GenBank/DDBJ databases">
        <authorList>
            <person name="King R."/>
        </authorList>
    </citation>
    <scope>NUCLEOTIDE SEQUENCE</scope>
</reference>
<evidence type="ECO:0000256" key="4">
    <source>
        <dbReference type="SAM" id="SignalP"/>
    </source>
</evidence>
<dbReference type="Pfam" id="PF13637">
    <property type="entry name" value="Ank_4"/>
    <property type="match status" value="1"/>
</dbReference>
<feature type="repeat" description="ANK" evidence="3">
    <location>
        <begin position="467"/>
        <end position="499"/>
    </location>
</feature>
<keyword evidence="1" id="KW-0677">Repeat</keyword>
<dbReference type="InterPro" id="IPR036770">
    <property type="entry name" value="Ankyrin_rpt-contain_sf"/>
</dbReference>
<dbReference type="PROSITE" id="PS50297">
    <property type="entry name" value="ANK_REP_REGION"/>
    <property type="match status" value="7"/>
</dbReference>
<dbReference type="Pfam" id="PF13606">
    <property type="entry name" value="Ank_3"/>
    <property type="match status" value="1"/>
</dbReference>
<dbReference type="Gene3D" id="1.25.40.20">
    <property type="entry name" value="Ankyrin repeat-containing domain"/>
    <property type="match status" value="3"/>
</dbReference>
<organism evidence="5 6">
    <name type="scientific">Nezara viridula</name>
    <name type="common">Southern green stink bug</name>
    <name type="synonym">Cimex viridulus</name>
    <dbReference type="NCBI Taxonomy" id="85310"/>
    <lineage>
        <taxon>Eukaryota</taxon>
        <taxon>Metazoa</taxon>
        <taxon>Ecdysozoa</taxon>
        <taxon>Arthropoda</taxon>
        <taxon>Hexapoda</taxon>
        <taxon>Insecta</taxon>
        <taxon>Pterygota</taxon>
        <taxon>Neoptera</taxon>
        <taxon>Paraneoptera</taxon>
        <taxon>Hemiptera</taxon>
        <taxon>Heteroptera</taxon>
        <taxon>Panheteroptera</taxon>
        <taxon>Pentatomomorpha</taxon>
        <taxon>Pentatomoidea</taxon>
        <taxon>Pentatomidae</taxon>
        <taxon>Pentatominae</taxon>
        <taxon>Nezara</taxon>
    </lineage>
</organism>
<dbReference type="PANTHER" id="PTHR24201">
    <property type="entry name" value="ANK_REP_REGION DOMAIN-CONTAINING PROTEIN"/>
    <property type="match status" value="1"/>
</dbReference>
<keyword evidence="6" id="KW-1185">Reference proteome</keyword>
<feature type="repeat" description="ANK" evidence="3">
    <location>
        <begin position="234"/>
        <end position="267"/>
    </location>
</feature>
<gene>
    <name evidence="5" type="ORF">NEZAVI_LOCUS7108</name>
</gene>
<feature type="repeat" description="ANK" evidence="3">
    <location>
        <begin position="432"/>
        <end position="453"/>
    </location>
</feature>
<dbReference type="SMART" id="SM00248">
    <property type="entry name" value="ANK"/>
    <property type="match status" value="12"/>
</dbReference>
<dbReference type="PANTHER" id="PTHR24201:SF2">
    <property type="entry name" value="ANKYRIN REPEAT DOMAIN-CONTAINING PROTEIN 42"/>
    <property type="match status" value="1"/>
</dbReference>
<evidence type="ECO:0000256" key="1">
    <source>
        <dbReference type="ARBA" id="ARBA00022737"/>
    </source>
</evidence>
<sequence>MNFCTIILFIFFSAVVCQQLIVRGKDNIPHNILGYSSYNSYNSKVKELISNKLNSTYRFLLQYSTSSPPVLLSRITSEQLIFWQFLHSFQLKSTNLTDFLGYVSKQPSFNKPPKALKELESFISTNFELPEELIYEIIKFIVVENPFVPPTTLQMIFYFNNTYKAFEKSIAMKDIDVVKWFLEHEKWEGKILNSAIIETLWIDGNVKLIELLMKYRQIKVDNFPLSIINERFKNNETVLHVASRCGFDDTISFLLSKFGANINSKDIAGRSPLYRAVEMNKHIVVEQLVAKGADIVSEPLLALAVVKGHIETVKKLLNLNVPLNIKDEKGDLPLFLAVKTDNVKILEVFTNDESIKKALLIATNSVGENLLHIAASKGFLNCVKFLIKSGISINAKNIYGETPLHQTARVENTDVLNLLIKSGADVKSQTDSGDTILHHAAEMGKIGIIKFLLAGKYGLSINQINSNGETPVNKAALSGKCEMLKFLVENNGNINIKNEGFSMLHIAAAEGNERAVLCILDYGKMNVDEPGPWGITPLNLAVSQGHTRTAEILLNRKANPNAKTKNNWSPLHRAVLNSHLDMITLLHKYNADVNVKNDKGLNPFKLAIKNEQVAAAELIRAIFKDLKIEFD</sequence>
<accession>A0A9P0MKH6</accession>
<evidence type="ECO:0000256" key="2">
    <source>
        <dbReference type="ARBA" id="ARBA00023043"/>
    </source>
</evidence>
<dbReference type="AlphaFoldDB" id="A0A9P0MKH6"/>
<dbReference type="PROSITE" id="PS50088">
    <property type="entry name" value="ANK_REPEAT"/>
    <property type="match status" value="8"/>
</dbReference>
<feature type="signal peptide" evidence="4">
    <location>
        <begin position="1"/>
        <end position="17"/>
    </location>
</feature>
<dbReference type="Proteomes" id="UP001152798">
    <property type="component" value="Chromosome 3"/>
</dbReference>
<feature type="chain" id="PRO_5040439677" description="Ankyrin repeat protein" evidence="4">
    <location>
        <begin position="18"/>
        <end position="631"/>
    </location>
</feature>
<evidence type="ECO:0000256" key="3">
    <source>
        <dbReference type="PROSITE-ProRule" id="PRU00023"/>
    </source>
</evidence>
<protein>
    <recommendedName>
        <fullName evidence="7">Ankyrin repeat protein</fullName>
    </recommendedName>
</protein>
<feature type="repeat" description="ANK" evidence="3">
    <location>
        <begin position="533"/>
        <end position="565"/>
    </location>
</feature>
<feature type="repeat" description="ANK" evidence="3">
    <location>
        <begin position="566"/>
        <end position="598"/>
    </location>
</feature>
<dbReference type="GO" id="GO:0005634">
    <property type="term" value="C:nucleus"/>
    <property type="evidence" value="ECO:0007669"/>
    <property type="project" value="TreeGrafter"/>
</dbReference>
<evidence type="ECO:0000313" key="6">
    <source>
        <dbReference type="Proteomes" id="UP001152798"/>
    </source>
</evidence>
<feature type="repeat" description="ANK" evidence="3">
    <location>
        <begin position="366"/>
        <end position="398"/>
    </location>
</feature>
<feature type="repeat" description="ANK" evidence="3">
    <location>
        <begin position="268"/>
        <end position="295"/>
    </location>
</feature>
<keyword evidence="2 3" id="KW-0040">ANK repeat</keyword>
<proteinExistence type="predicted"/>
<dbReference type="Pfam" id="PF12796">
    <property type="entry name" value="Ank_2"/>
    <property type="match status" value="3"/>
</dbReference>
<evidence type="ECO:0008006" key="7">
    <source>
        <dbReference type="Google" id="ProtNLM"/>
    </source>
</evidence>
<name>A0A9P0MKH6_NEZVI</name>
<keyword evidence="4" id="KW-0732">Signal</keyword>
<evidence type="ECO:0000313" key="5">
    <source>
        <dbReference type="EMBL" id="CAH1397240.1"/>
    </source>
</evidence>
<dbReference type="SUPFAM" id="SSF48403">
    <property type="entry name" value="Ankyrin repeat"/>
    <property type="match status" value="2"/>
</dbReference>